<evidence type="ECO:0000256" key="1">
    <source>
        <dbReference type="SAM" id="SignalP"/>
    </source>
</evidence>
<gene>
    <name evidence="2" type="ORF">GK047_11940</name>
</gene>
<sequence length="442" mass="48640">MKKKTLTTISVLLLAVSTVLAGCGSNDSKQADTGNKTDAKSGEKVSIRIFTRIAGSDPKSVAFQNLLKQFMDKNPGITVVDESLNDESAFNNKFKTSVATGGVPEIWMNYGGNSFKDYAKNIAMDLDPVLKEDKAWADAFLPLFDTWKYKDLPGTYGIPNEFYSVGIYYNKELFQKIGAEPPKTLEEFEGLADKFKAIDVLPMALADKDNFRGGHLLTNLAMKKYGFKKTEDLMSGAAKWNDPDMVSLLQMMKDWQDKGIFGKNMVTTDGNAITSLFLSGKSAMMFEGVWAISSIASSPIANKIGVIPFPGFKDKPENKDIWFGGAGGYSVSKEVTGAKKEATIKLLKFLTSVDAFKYFLKETKGGVYPVKMETDPASVDPVTTEYIKAQSTAKDFKGEIEEYSPIMQLQDKVRNEIQGLFAGNSPQKTADTIQSFVQSNTK</sequence>
<feature type="chain" id="PRO_5038370404" evidence="1">
    <location>
        <begin position="22"/>
        <end position="442"/>
    </location>
</feature>
<reference evidence="2" key="1">
    <citation type="submission" date="2020-02" db="EMBL/GenBank/DDBJ databases">
        <authorList>
            <person name="Shen X.-R."/>
            <person name="Zhang Y.-X."/>
        </authorList>
    </citation>
    <scope>NUCLEOTIDE SEQUENCE</scope>
    <source>
        <strain evidence="2">SYP-B3998</strain>
    </source>
</reference>
<dbReference type="AlphaFoldDB" id="A0A6G3ZX87"/>
<dbReference type="PROSITE" id="PS51257">
    <property type="entry name" value="PROKAR_LIPOPROTEIN"/>
    <property type="match status" value="1"/>
</dbReference>
<dbReference type="Pfam" id="PF13416">
    <property type="entry name" value="SBP_bac_8"/>
    <property type="match status" value="1"/>
</dbReference>
<feature type="signal peptide" evidence="1">
    <location>
        <begin position="1"/>
        <end position="21"/>
    </location>
</feature>
<dbReference type="Gene3D" id="3.40.190.10">
    <property type="entry name" value="Periplasmic binding protein-like II"/>
    <property type="match status" value="2"/>
</dbReference>
<proteinExistence type="predicted"/>
<protein>
    <submittedName>
        <fullName evidence="2">Extracellular solute-binding protein</fullName>
    </submittedName>
</protein>
<comment type="caution">
    <text evidence="2">The sequence shown here is derived from an EMBL/GenBank/DDBJ whole genome shotgun (WGS) entry which is preliminary data.</text>
</comment>
<dbReference type="EMBL" id="JAAIKC010000003">
    <property type="protein sequence ID" value="NEW06725.1"/>
    <property type="molecule type" value="Genomic_DNA"/>
</dbReference>
<name>A0A6G3ZX87_9BACL</name>
<evidence type="ECO:0000313" key="2">
    <source>
        <dbReference type="EMBL" id="NEW06725.1"/>
    </source>
</evidence>
<dbReference type="InterPro" id="IPR050490">
    <property type="entry name" value="Bact_solute-bd_prot1"/>
</dbReference>
<accession>A0A6G3ZX87</accession>
<keyword evidence="1" id="KW-0732">Signal</keyword>
<dbReference type="SUPFAM" id="SSF53850">
    <property type="entry name" value="Periplasmic binding protein-like II"/>
    <property type="match status" value="1"/>
</dbReference>
<organism evidence="2">
    <name type="scientific">Paenibacillus sp. SYP-B3998</name>
    <dbReference type="NCBI Taxonomy" id="2678564"/>
    <lineage>
        <taxon>Bacteria</taxon>
        <taxon>Bacillati</taxon>
        <taxon>Bacillota</taxon>
        <taxon>Bacilli</taxon>
        <taxon>Bacillales</taxon>
        <taxon>Paenibacillaceae</taxon>
        <taxon>Paenibacillus</taxon>
    </lineage>
</organism>
<dbReference type="RefSeq" id="WP_163946256.1">
    <property type="nucleotide sequence ID" value="NZ_JAAIKC010000003.1"/>
</dbReference>
<dbReference type="PANTHER" id="PTHR43649">
    <property type="entry name" value="ARABINOSE-BINDING PROTEIN-RELATED"/>
    <property type="match status" value="1"/>
</dbReference>
<dbReference type="InterPro" id="IPR006059">
    <property type="entry name" value="SBP"/>
</dbReference>